<dbReference type="Proteomes" id="UP000019118">
    <property type="component" value="Unassembled WGS sequence"/>
</dbReference>
<dbReference type="PANTHER" id="PTHR36299:SF2">
    <property type="entry name" value="DUF4773 DOMAIN-CONTAINING PROTEIN"/>
    <property type="match status" value="1"/>
</dbReference>
<evidence type="ECO:0000313" key="6">
    <source>
        <dbReference type="EMBL" id="ERL85216.1"/>
    </source>
</evidence>
<dbReference type="PANTHER" id="PTHR36299">
    <property type="entry name" value="AGAP008005-PA"/>
    <property type="match status" value="1"/>
</dbReference>
<evidence type="ECO:0000313" key="7">
    <source>
        <dbReference type="EnsemblMetazoa" id="XP_019753666.1"/>
    </source>
</evidence>
<evidence type="ECO:0000313" key="4">
    <source>
        <dbReference type="EMBL" id="AEE62809.1"/>
    </source>
</evidence>
<dbReference type="EnsemblMetazoa" id="XM_019898107.1">
    <property type="protein sequence ID" value="XP_019753666.1"/>
    <property type="gene ID" value="LOC109532952"/>
</dbReference>
<feature type="chain" id="PRO_5010968702" description="DUF4773 domain-containing protein" evidence="2">
    <location>
        <begin position="24"/>
        <end position="254"/>
    </location>
</feature>
<feature type="compositionally biased region" description="Polar residues" evidence="1">
    <location>
        <begin position="242"/>
        <end position="254"/>
    </location>
</feature>
<dbReference type="AlphaFoldDB" id="J3JX79"/>
<dbReference type="EMBL" id="BT127847">
    <property type="protein sequence ID" value="AEE62809.1"/>
    <property type="molecule type" value="mRNA"/>
</dbReference>
<keyword evidence="8" id="KW-1185">Reference proteome</keyword>
<dbReference type="EMBL" id="KB631669">
    <property type="protein sequence ID" value="ERL85216.1"/>
    <property type="molecule type" value="Genomic_DNA"/>
</dbReference>
<evidence type="ECO:0000313" key="9">
    <source>
        <dbReference type="Proteomes" id="UP000030742"/>
    </source>
</evidence>
<dbReference type="KEGG" id="dpa:109532952"/>
<dbReference type="STRING" id="77166.J3JX79"/>
<accession>J3JX79</accession>
<reference evidence="8 9" key="2">
    <citation type="journal article" date="2013" name="Genome Biol.">
        <title>Draft genome of the mountain pine beetle, Dendroctonus ponderosae Hopkins, a major forest pest.</title>
        <authorList>
            <person name="Keeling C.I."/>
            <person name="Yuen M.M."/>
            <person name="Liao N.Y."/>
            <person name="Docking T.R."/>
            <person name="Chan S.K."/>
            <person name="Taylor G.A."/>
            <person name="Palmquist D.L."/>
            <person name="Jackman S.D."/>
            <person name="Nguyen A."/>
            <person name="Li M."/>
            <person name="Henderson H."/>
            <person name="Janes J.K."/>
            <person name="Zhao Y."/>
            <person name="Pandoh P."/>
            <person name="Moore R."/>
            <person name="Sperling F.A."/>
            <person name="Huber D.P."/>
            <person name="Birol I."/>
            <person name="Jones S.J."/>
            <person name="Bohlmann J."/>
        </authorList>
    </citation>
    <scope>NUCLEOTIDE SEQUENCE</scope>
</reference>
<organism evidence="4">
    <name type="scientific">Dendroctonus ponderosae</name>
    <name type="common">Mountain pine beetle</name>
    <dbReference type="NCBI Taxonomy" id="77166"/>
    <lineage>
        <taxon>Eukaryota</taxon>
        <taxon>Metazoa</taxon>
        <taxon>Ecdysozoa</taxon>
        <taxon>Arthropoda</taxon>
        <taxon>Hexapoda</taxon>
        <taxon>Insecta</taxon>
        <taxon>Pterygota</taxon>
        <taxon>Neoptera</taxon>
        <taxon>Endopterygota</taxon>
        <taxon>Coleoptera</taxon>
        <taxon>Polyphaga</taxon>
        <taxon>Cucujiformia</taxon>
        <taxon>Curculionidae</taxon>
        <taxon>Scolytinae</taxon>
        <taxon>Dendroctonus</taxon>
    </lineage>
</organism>
<protein>
    <recommendedName>
        <fullName evidence="3">DUF4773 domain-containing protein</fullName>
    </recommendedName>
</protein>
<reference evidence="7" key="3">
    <citation type="submission" date="2024-08" db="UniProtKB">
        <authorList>
            <consortium name="EnsemblMetazoa"/>
        </authorList>
    </citation>
    <scope>IDENTIFICATION</scope>
</reference>
<proteinExistence type="evidence at transcript level"/>
<evidence type="ECO:0000256" key="1">
    <source>
        <dbReference type="SAM" id="MobiDB-lite"/>
    </source>
</evidence>
<gene>
    <name evidence="7" type="primary">109532952</name>
    <name evidence="6" type="ORF">D910_02637</name>
    <name evidence="5" type="ORF">YQE_02470</name>
</gene>
<dbReference type="Pfam" id="PF15998">
    <property type="entry name" value="DUF4773"/>
    <property type="match status" value="1"/>
</dbReference>
<evidence type="ECO:0000313" key="5">
    <source>
        <dbReference type="EMBL" id="ENN81102.1"/>
    </source>
</evidence>
<dbReference type="InterPro" id="IPR031941">
    <property type="entry name" value="DUF4773"/>
</dbReference>
<name>J3JX79_DENPD</name>
<dbReference type="EMBL" id="KB740193">
    <property type="protein sequence ID" value="ENN81102.1"/>
    <property type="molecule type" value="Genomic_DNA"/>
</dbReference>
<feature type="region of interest" description="Disordered" evidence="1">
    <location>
        <begin position="232"/>
        <end position="254"/>
    </location>
</feature>
<dbReference type="HOGENOM" id="CLU_091824_1_0_1"/>
<dbReference type="OrthoDB" id="6590335at2759"/>
<reference evidence="4" key="1">
    <citation type="journal article" date="2012" name="Insect Biochem. Mol. Biol.">
        <title>Transcriptome and full-length cDNA resources for the mountain pine beetle, Dendroctonus ponderosae Hopkins, a major insect pest of pine forests.</title>
        <authorList>
            <person name="Keeling C.I."/>
            <person name="Henderson H."/>
            <person name="Li M."/>
            <person name="Yuen M."/>
            <person name="Clark E.L."/>
            <person name="Fraser J.D."/>
            <person name="Huber D.P."/>
            <person name="Liao N.Y."/>
            <person name="Roderick Docking T."/>
            <person name="Birol I."/>
            <person name="Chan S.K."/>
            <person name="Taylor G.A."/>
            <person name="Palmquist D."/>
            <person name="Jones S.J."/>
            <person name="Bohlmann J."/>
        </authorList>
    </citation>
    <scope>NUCLEOTIDE SEQUENCE</scope>
    <source>
        <tissue evidence="4">Pupae</tissue>
    </source>
</reference>
<keyword evidence="2" id="KW-0732">Signal</keyword>
<evidence type="ECO:0000259" key="3">
    <source>
        <dbReference type="Pfam" id="PF15998"/>
    </source>
</evidence>
<dbReference type="Proteomes" id="UP000030742">
    <property type="component" value="Unassembled WGS sequence"/>
</dbReference>
<sequence>MRACVLFLLVAAFSFGMPHLSSAADIFGYFLADPDAEGRESEDENLRTCECREATCMCCVDFNLTYIDLGGPGCVQMKYISQEKGLKLNVSYGESLLHSQEVKGPNPDATCMSLLTDIAGICARFSNLLPHNEGLRGCLLLEPKLLKAVTATFKIGCFTMGPDGMKLEEGNATASEPQLVENLTEGPQNQNESAIINEDLLSVVNETAEKGLAFLGSLFGLTFEESADTETDGITNDHIGASETTKPNNTADLT</sequence>
<dbReference type="OMA" id="SCICCID"/>
<evidence type="ECO:0000313" key="8">
    <source>
        <dbReference type="Proteomes" id="UP000019118"/>
    </source>
</evidence>
<evidence type="ECO:0000256" key="2">
    <source>
        <dbReference type="SAM" id="SignalP"/>
    </source>
</evidence>
<feature type="signal peptide" evidence="2">
    <location>
        <begin position="1"/>
        <end position="23"/>
    </location>
</feature>
<feature type="domain" description="DUF4773" evidence="3">
    <location>
        <begin position="48"/>
        <end position="164"/>
    </location>
</feature>